<feature type="transmembrane region" description="Helical" evidence="1">
    <location>
        <begin position="7"/>
        <end position="25"/>
    </location>
</feature>
<gene>
    <name evidence="2" type="primary">31</name>
    <name evidence="2" type="ORF">Jinkies_31</name>
</gene>
<reference evidence="2 3" key="1">
    <citation type="submission" date="2020-05" db="EMBL/GenBank/DDBJ databases">
        <authorList>
            <person name="Bohanan V.A."/>
            <person name="Brazelton B.R."/>
            <person name="Coffey L.M."/>
            <person name="Donovan A.R."/>
            <person name="Gales A.C."/>
            <person name="Glasscock A.J."/>
            <person name="Grill M."/>
            <person name="Harper M.C."/>
            <person name="Hollowell C.E."/>
            <person name="Liu T.Y."/>
            <person name="Mansour C."/>
            <person name="McDowell A.D."/>
            <person name="Miller T.E."/>
            <person name="Nash A.G."/>
            <person name="Seo J."/>
            <person name="Sherman Z.A."/>
            <person name="Albert R.M."/>
            <person name="Ayala A."/>
            <person name="Monti D.L."/>
            <person name="Garlena R.A."/>
            <person name="Russell D.A."/>
            <person name="Pope W.H."/>
            <person name="Jacobs-Sera D."/>
            <person name="Hatfull G.F."/>
        </authorList>
    </citation>
    <scope>NUCLEOTIDE SEQUENCE [LARGE SCALE GENOMIC DNA]</scope>
</reference>
<keyword evidence="1" id="KW-0472">Membrane</keyword>
<proteinExistence type="predicted"/>
<name>A0A7S5WS15_9CAUD</name>
<keyword evidence="1" id="KW-0812">Transmembrane</keyword>
<evidence type="ECO:0008006" key="4">
    <source>
        <dbReference type="Google" id="ProtNLM"/>
    </source>
</evidence>
<evidence type="ECO:0000256" key="1">
    <source>
        <dbReference type="SAM" id="Phobius"/>
    </source>
</evidence>
<keyword evidence="1" id="KW-1133">Transmembrane helix</keyword>
<protein>
    <recommendedName>
        <fullName evidence="4">Holin</fullName>
    </recommendedName>
</protein>
<organism evidence="2 3">
    <name type="scientific">Arthrobacter phage Jinkies</name>
    <dbReference type="NCBI Taxonomy" id="2743903"/>
    <lineage>
        <taxon>Viruses</taxon>
        <taxon>Duplodnaviria</taxon>
        <taxon>Heunggongvirae</taxon>
        <taxon>Uroviricota</taxon>
        <taxon>Caudoviricetes</taxon>
        <taxon>Berryhillviridae</taxon>
        <taxon>Jinkiesvirus</taxon>
        <taxon>Jinkiesvirus jinkies</taxon>
    </lineage>
</organism>
<accession>A0A7S5WS15</accession>
<dbReference type="Proteomes" id="UP000594363">
    <property type="component" value="Segment"/>
</dbReference>
<keyword evidence="3" id="KW-1185">Reference proteome</keyword>
<dbReference type="EMBL" id="MT498043">
    <property type="protein sequence ID" value="QKY78979.1"/>
    <property type="molecule type" value="Genomic_DNA"/>
</dbReference>
<evidence type="ECO:0000313" key="3">
    <source>
        <dbReference type="Proteomes" id="UP000594363"/>
    </source>
</evidence>
<evidence type="ECO:0000313" key="2">
    <source>
        <dbReference type="EMBL" id="QKY78979.1"/>
    </source>
</evidence>
<sequence>MTQVLTYTKAVCALLGAIVTALLGVLPADEYKWLVVLGVIATAVATYALPNQPATVTVRAVPPVDVSGEVELPPLDSPGPDHAA</sequence>
<feature type="transmembrane region" description="Helical" evidence="1">
    <location>
        <begin position="31"/>
        <end position="49"/>
    </location>
</feature>